<keyword evidence="9" id="KW-1185">Reference proteome</keyword>
<name>A0AAD9W2H7_PHOAM</name>
<feature type="compositionally biased region" description="Basic and acidic residues" evidence="6">
    <location>
        <begin position="289"/>
        <end position="306"/>
    </location>
</feature>
<evidence type="ECO:0000313" key="9">
    <source>
        <dbReference type="Proteomes" id="UP001265746"/>
    </source>
</evidence>
<evidence type="ECO:0000256" key="2">
    <source>
        <dbReference type="ARBA" id="ARBA00022737"/>
    </source>
</evidence>
<sequence length="320" mass="35513">MAASPTTQDEMERRGQVLPNGRHILPTRRPSAVGTAPAAFGSSNNIQPYTVLSSPSPGPYVFSATQNTKNAQAISQGNPSKALPALQAPAMKRQISTPYINNAAASPYSSQKEAEEDRLQALMYIGQESLRLYDSRLQEAEESYVPSDRHHFRHKEVHSSQAQEFQPQNSVTQSPGEKAIGSGDSTQEELYLTQHKELQQVADQGPGQIIDAEDCVDSSTPSTPASSDNIPRATVVKGKGKGVDKPRPYPCPKCNCRPYIRKDHLVRHDKIAHRDGVKYRCEKCGRQFSRKDNLRQHDRNIHKVEDDSSQPPPAKRRKLN</sequence>
<dbReference type="AlphaFoldDB" id="A0AAD9W2H7"/>
<evidence type="ECO:0000256" key="4">
    <source>
        <dbReference type="ARBA" id="ARBA00022833"/>
    </source>
</evidence>
<dbReference type="Gene3D" id="3.30.160.60">
    <property type="entry name" value="Classic Zinc Finger"/>
    <property type="match status" value="1"/>
</dbReference>
<dbReference type="Pfam" id="PF00096">
    <property type="entry name" value="zf-C2H2"/>
    <property type="match status" value="1"/>
</dbReference>
<dbReference type="PANTHER" id="PTHR24408">
    <property type="entry name" value="ZINC FINGER PROTEIN"/>
    <property type="match status" value="1"/>
</dbReference>
<dbReference type="GO" id="GO:0005634">
    <property type="term" value="C:nucleus"/>
    <property type="evidence" value="ECO:0007669"/>
    <property type="project" value="TreeGrafter"/>
</dbReference>
<dbReference type="Proteomes" id="UP001265746">
    <property type="component" value="Unassembled WGS sequence"/>
</dbReference>
<evidence type="ECO:0000313" key="8">
    <source>
        <dbReference type="EMBL" id="KAK2602182.1"/>
    </source>
</evidence>
<feature type="domain" description="C2H2-type" evidence="7">
    <location>
        <begin position="279"/>
        <end position="307"/>
    </location>
</feature>
<comment type="caution">
    <text evidence="8">The sequence shown here is derived from an EMBL/GenBank/DDBJ whole genome shotgun (WGS) entry which is preliminary data.</text>
</comment>
<feature type="region of interest" description="Disordered" evidence="6">
    <location>
        <begin position="1"/>
        <end position="40"/>
    </location>
</feature>
<keyword evidence="3 5" id="KW-0863">Zinc-finger</keyword>
<dbReference type="InterPro" id="IPR036236">
    <property type="entry name" value="Znf_C2H2_sf"/>
</dbReference>
<dbReference type="GO" id="GO:0008270">
    <property type="term" value="F:zinc ion binding"/>
    <property type="evidence" value="ECO:0007669"/>
    <property type="project" value="UniProtKB-KW"/>
</dbReference>
<dbReference type="SUPFAM" id="SSF57667">
    <property type="entry name" value="beta-beta-alpha zinc fingers"/>
    <property type="match status" value="1"/>
</dbReference>
<feature type="region of interest" description="Disordered" evidence="6">
    <location>
        <begin position="289"/>
        <end position="320"/>
    </location>
</feature>
<gene>
    <name evidence="8" type="ORF">N8I77_008734</name>
</gene>
<dbReference type="EMBL" id="JAUJFL010000005">
    <property type="protein sequence ID" value="KAK2602182.1"/>
    <property type="molecule type" value="Genomic_DNA"/>
</dbReference>
<proteinExistence type="predicted"/>
<dbReference type="GO" id="GO:0043565">
    <property type="term" value="F:sequence-specific DNA binding"/>
    <property type="evidence" value="ECO:0007669"/>
    <property type="project" value="TreeGrafter"/>
</dbReference>
<evidence type="ECO:0000256" key="6">
    <source>
        <dbReference type="SAM" id="MobiDB-lite"/>
    </source>
</evidence>
<feature type="compositionally biased region" description="Polar residues" evidence="6">
    <location>
        <begin position="159"/>
        <end position="175"/>
    </location>
</feature>
<keyword evidence="2" id="KW-0677">Repeat</keyword>
<dbReference type="GO" id="GO:0000981">
    <property type="term" value="F:DNA-binding transcription factor activity, RNA polymerase II-specific"/>
    <property type="evidence" value="ECO:0007669"/>
    <property type="project" value="TreeGrafter"/>
</dbReference>
<feature type="region of interest" description="Disordered" evidence="6">
    <location>
        <begin position="153"/>
        <end position="185"/>
    </location>
</feature>
<feature type="region of interest" description="Disordered" evidence="6">
    <location>
        <begin position="211"/>
        <end position="247"/>
    </location>
</feature>
<dbReference type="PROSITE" id="PS00028">
    <property type="entry name" value="ZINC_FINGER_C2H2_1"/>
    <property type="match status" value="1"/>
</dbReference>
<keyword evidence="1" id="KW-0479">Metal-binding</keyword>
<accession>A0AAD9W2H7</accession>
<dbReference type="PANTHER" id="PTHR24408:SF58">
    <property type="entry name" value="TRANSCRIPTION FACTOR (TFIIIA), PUTATIVE (AFU_ORTHOLOGUE AFUA_1G05150)-RELATED"/>
    <property type="match status" value="1"/>
</dbReference>
<keyword evidence="4" id="KW-0862">Zinc</keyword>
<organism evidence="8 9">
    <name type="scientific">Phomopsis amygdali</name>
    <name type="common">Fusicoccum amygdali</name>
    <dbReference type="NCBI Taxonomy" id="1214568"/>
    <lineage>
        <taxon>Eukaryota</taxon>
        <taxon>Fungi</taxon>
        <taxon>Dikarya</taxon>
        <taxon>Ascomycota</taxon>
        <taxon>Pezizomycotina</taxon>
        <taxon>Sordariomycetes</taxon>
        <taxon>Sordariomycetidae</taxon>
        <taxon>Diaporthales</taxon>
        <taxon>Diaporthaceae</taxon>
        <taxon>Diaporthe</taxon>
    </lineage>
</organism>
<evidence type="ECO:0000256" key="5">
    <source>
        <dbReference type="PROSITE-ProRule" id="PRU00042"/>
    </source>
</evidence>
<reference evidence="8" key="1">
    <citation type="submission" date="2023-06" db="EMBL/GenBank/DDBJ databases">
        <authorList>
            <person name="Noh H."/>
        </authorList>
    </citation>
    <scope>NUCLEOTIDE SEQUENCE</scope>
    <source>
        <strain evidence="8">DUCC20226</strain>
    </source>
</reference>
<feature type="compositionally biased region" description="Low complexity" evidence="6">
    <location>
        <begin position="217"/>
        <end position="228"/>
    </location>
</feature>
<evidence type="ECO:0000256" key="1">
    <source>
        <dbReference type="ARBA" id="ARBA00022723"/>
    </source>
</evidence>
<dbReference type="PROSITE" id="PS50157">
    <property type="entry name" value="ZINC_FINGER_C2H2_2"/>
    <property type="match status" value="1"/>
</dbReference>
<dbReference type="InterPro" id="IPR013087">
    <property type="entry name" value="Znf_C2H2_type"/>
</dbReference>
<protein>
    <recommendedName>
        <fullName evidence="7">C2H2-type domain-containing protein</fullName>
    </recommendedName>
</protein>
<evidence type="ECO:0000259" key="7">
    <source>
        <dbReference type="PROSITE" id="PS50157"/>
    </source>
</evidence>
<evidence type="ECO:0000256" key="3">
    <source>
        <dbReference type="ARBA" id="ARBA00022771"/>
    </source>
</evidence>
<dbReference type="FunFam" id="3.30.160.60:FF:000446">
    <property type="entry name" value="Zinc finger protein"/>
    <property type="match status" value="1"/>
</dbReference>
<dbReference type="SMART" id="SM00355">
    <property type="entry name" value="ZnF_C2H2"/>
    <property type="match status" value="2"/>
</dbReference>